<dbReference type="EMBL" id="JAHDYR010000064">
    <property type="protein sequence ID" value="KAG9390600.1"/>
    <property type="molecule type" value="Genomic_DNA"/>
</dbReference>
<dbReference type="SUPFAM" id="SSF50978">
    <property type="entry name" value="WD40 repeat-like"/>
    <property type="match status" value="1"/>
</dbReference>
<comment type="caution">
    <text evidence="1">The sequence shown here is derived from an EMBL/GenBank/DDBJ whole genome shotgun (WGS) entry which is preliminary data.</text>
</comment>
<dbReference type="InterPro" id="IPR036322">
    <property type="entry name" value="WD40_repeat_dom_sf"/>
</dbReference>
<evidence type="ECO:0000313" key="2">
    <source>
        <dbReference type="Proteomes" id="UP000717585"/>
    </source>
</evidence>
<accession>A0A8J6AST7</accession>
<protein>
    <submittedName>
        <fullName evidence="1">G-protein beta WD-40 repeat domain containing protein</fullName>
    </submittedName>
</protein>
<keyword evidence="2" id="KW-1185">Reference proteome</keyword>
<dbReference type="Proteomes" id="UP000717585">
    <property type="component" value="Unassembled WGS sequence"/>
</dbReference>
<evidence type="ECO:0000313" key="1">
    <source>
        <dbReference type="EMBL" id="KAG9390600.1"/>
    </source>
</evidence>
<proteinExistence type="predicted"/>
<name>A0A8J6AST7_9EUKA</name>
<organism evidence="1 2">
    <name type="scientific">Carpediemonas membranifera</name>
    <dbReference type="NCBI Taxonomy" id="201153"/>
    <lineage>
        <taxon>Eukaryota</taxon>
        <taxon>Metamonada</taxon>
        <taxon>Carpediemonas-like organisms</taxon>
        <taxon>Carpediemonas</taxon>
    </lineage>
</organism>
<dbReference type="AlphaFoldDB" id="A0A8J6AST7"/>
<reference evidence="1" key="1">
    <citation type="submission" date="2021-05" db="EMBL/GenBank/DDBJ databases">
        <title>A free-living protist that lacks canonical eukaryotic 1 DNA replication and segregation systems.</title>
        <authorList>
            <person name="Salas-Leiva D.E."/>
            <person name="Tromer E.C."/>
            <person name="Curtis B.A."/>
            <person name="Jerlstrom-Hultqvist J."/>
            <person name="Kolisko M."/>
            <person name="Yi Z."/>
            <person name="Salas-Leiva J.S."/>
            <person name="Gallot-Lavallee L."/>
            <person name="Kops G.J.P.L."/>
            <person name="Archibald J.M."/>
            <person name="Simpson A.G.B."/>
            <person name="Roger A.J."/>
        </authorList>
    </citation>
    <scope>NUCLEOTIDE SEQUENCE</scope>
    <source>
        <strain evidence="1">BICM</strain>
    </source>
</reference>
<sequence length="451" mass="48598">MSSELSYGVYSPSFGHLGFPINNNGSTEHNLPGNAQRIMTSAFGAAQDAYVYQELPVQRPISMQDPSPLGYTPIPSEMSAVSSPARFTNSAISSPNIPIAKPPATRPPLHRMMIQLRQMLPDLGGRAGVMGPIAIPEHGRVYATGVEFGDGTHAVAFGEFDDHVSHLTAAAALALDWEVLDLAWLDAATLVVAAESHLVVITYDHVRRQGAVVTSRAVHTNFIRELAIHPEQTLILSGGHDHLVAVTEYDRATRTLRDVFSFDCGAVVGSVRWLITRNNVEISASLDRGDVVVIDMADLQAPQVQWVNFKTRVYTHVWLSSTIGVVGHVELGADGSLMTMFDRTTHEQTPVVVNEVPTTMVHDIQLIQRTTQGGMFIAYGSPTMIFHFALDPAGHATVVPAAVAAALPGVIQSKGMTLTTKNKDGSPVVKLVTSESEGFICAWSLAPVLKD</sequence>
<dbReference type="Gene3D" id="2.130.10.10">
    <property type="entry name" value="YVTN repeat-like/Quinoprotein amine dehydrogenase"/>
    <property type="match status" value="1"/>
</dbReference>
<gene>
    <name evidence="1" type="ORF">J8273_7951</name>
</gene>
<dbReference type="InterPro" id="IPR015943">
    <property type="entry name" value="WD40/YVTN_repeat-like_dom_sf"/>
</dbReference>